<evidence type="ECO:0000256" key="9">
    <source>
        <dbReference type="ARBA" id="ARBA00023136"/>
    </source>
</evidence>
<evidence type="ECO:0000256" key="7">
    <source>
        <dbReference type="ARBA" id="ARBA00022824"/>
    </source>
</evidence>
<dbReference type="GO" id="GO:0009617">
    <property type="term" value="P:response to bacterium"/>
    <property type="evidence" value="ECO:0007669"/>
    <property type="project" value="InterPro"/>
</dbReference>
<keyword evidence="8 10" id="KW-1133">Transmembrane helix</keyword>
<dbReference type="SMART" id="SM01246">
    <property type="entry name" value="Josephin"/>
    <property type="match status" value="1"/>
</dbReference>
<gene>
    <name evidence="12" type="ORF">GH714_008597</name>
</gene>
<evidence type="ECO:0000256" key="4">
    <source>
        <dbReference type="ARBA" id="ARBA00022692"/>
    </source>
</evidence>
<evidence type="ECO:0000256" key="6">
    <source>
        <dbReference type="ARBA" id="ARBA00022801"/>
    </source>
</evidence>
<dbReference type="GO" id="GO:0016579">
    <property type="term" value="P:protein deubiquitination"/>
    <property type="evidence" value="ECO:0007669"/>
    <property type="project" value="InterPro"/>
</dbReference>
<keyword evidence="9 10" id="KW-0472">Membrane</keyword>
<evidence type="ECO:0000313" key="12">
    <source>
        <dbReference type="EMBL" id="KAF2288563.1"/>
    </source>
</evidence>
<dbReference type="InterPro" id="IPR045064">
    <property type="entry name" value="Reticulon-like"/>
</dbReference>
<dbReference type="PANTHER" id="PTHR10994:SF65">
    <property type="entry name" value="RETICULON-LIKE PROTEIN B12"/>
    <property type="match status" value="1"/>
</dbReference>
<organism evidence="12 13">
    <name type="scientific">Hevea brasiliensis</name>
    <name type="common">Para rubber tree</name>
    <name type="synonym">Siphonia brasiliensis</name>
    <dbReference type="NCBI Taxonomy" id="3981"/>
    <lineage>
        <taxon>Eukaryota</taxon>
        <taxon>Viridiplantae</taxon>
        <taxon>Streptophyta</taxon>
        <taxon>Embryophyta</taxon>
        <taxon>Tracheophyta</taxon>
        <taxon>Spermatophyta</taxon>
        <taxon>Magnoliopsida</taxon>
        <taxon>eudicotyledons</taxon>
        <taxon>Gunneridae</taxon>
        <taxon>Pentapetalae</taxon>
        <taxon>rosids</taxon>
        <taxon>fabids</taxon>
        <taxon>Malpighiales</taxon>
        <taxon>Euphorbiaceae</taxon>
        <taxon>Crotonoideae</taxon>
        <taxon>Micrandreae</taxon>
        <taxon>Hevea</taxon>
    </lineage>
</organism>
<dbReference type="EMBL" id="JAAGAX010000016">
    <property type="protein sequence ID" value="KAF2288563.1"/>
    <property type="molecule type" value="Genomic_DNA"/>
</dbReference>
<name>A0A6A6KKI8_HEVBR</name>
<proteinExistence type="predicted"/>
<evidence type="ECO:0000256" key="5">
    <source>
        <dbReference type="ARBA" id="ARBA00022786"/>
    </source>
</evidence>
<dbReference type="Proteomes" id="UP000467840">
    <property type="component" value="Chromosome 8"/>
</dbReference>
<feature type="transmembrane region" description="Helical" evidence="10">
    <location>
        <begin position="136"/>
        <end position="152"/>
    </location>
</feature>
<protein>
    <recommendedName>
        <fullName evidence="10">Reticulon-like protein</fullName>
    </recommendedName>
</protein>
<dbReference type="PANTHER" id="PTHR10994">
    <property type="entry name" value="RETICULON"/>
    <property type="match status" value="1"/>
</dbReference>
<evidence type="ECO:0000256" key="1">
    <source>
        <dbReference type="ARBA" id="ARBA00000707"/>
    </source>
</evidence>
<evidence type="ECO:0000256" key="10">
    <source>
        <dbReference type="RuleBase" id="RU363132"/>
    </source>
</evidence>
<keyword evidence="5" id="KW-0833">Ubl conjugation pathway</keyword>
<dbReference type="Pfam" id="PF02099">
    <property type="entry name" value="Josephin"/>
    <property type="match status" value="1"/>
</dbReference>
<feature type="transmembrane region" description="Helical" evidence="10">
    <location>
        <begin position="158"/>
        <end position="178"/>
    </location>
</feature>
<dbReference type="InterPro" id="IPR003388">
    <property type="entry name" value="Reticulon"/>
</dbReference>
<dbReference type="Pfam" id="PF02453">
    <property type="entry name" value="Reticulon"/>
    <property type="match status" value="1"/>
</dbReference>
<dbReference type="GO" id="GO:0004843">
    <property type="term" value="F:cysteine-type deubiquitinase activity"/>
    <property type="evidence" value="ECO:0007669"/>
    <property type="project" value="UniProtKB-EC"/>
</dbReference>
<comment type="caution">
    <text evidence="12">The sequence shown here is derived from an EMBL/GenBank/DDBJ whole genome shotgun (WGS) entry which is preliminary data.</text>
</comment>
<dbReference type="GO" id="GO:0005789">
    <property type="term" value="C:endoplasmic reticulum membrane"/>
    <property type="evidence" value="ECO:0007669"/>
    <property type="project" value="UniProtKB-SubCell"/>
</dbReference>
<dbReference type="PROSITE" id="PS50845">
    <property type="entry name" value="RETICULON"/>
    <property type="match status" value="1"/>
</dbReference>
<evidence type="ECO:0000256" key="8">
    <source>
        <dbReference type="ARBA" id="ARBA00022989"/>
    </source>
</evidence>
<evidence type="ECO:0000256" key="2">
    <source>
        <dbReference type="ARBA" id="ARBA00004477"/>
    </source>
</evidence>
<evidence type="ECO:0000313" key="13">
    <source>
        <dbReference type="Proteomes" id="UP000467840"/>
    </source>
</evidence>
<accession>A0A6A6KKI8</accession>
<keyword evidence="3" id="KW-0645">Protease</keyword>
<evidence type="ECO:0000259" key="11">
    <source>
        <dbReference type="PROSITE" id="PS50845"/>
    </source>
</evidence>
<dbReference type="GO" id="GO:0006508">
    <property type="term" value="P:proteolysis"/>
    <property type="evidence" value="ECO:0007669"/>
    <property type="project" value="UniProtKB-KW"/>
</dbReference>
<keyword evidence="7 10" id="KW-0256">Endoplasmic reticulum</keyword>
<keyword evidence="4 10" id="KW-0812">Transmembrane</keyword>
<keyword evidence="13" id="KW-1185">Reference proteome</keyword>
<reference evidence="12 13" key="1">
    <citation type="journal article" date="2020" name="Mol. Plant">
        <title>The Chromosome-Based Rubber Tree Genome Provides New Insights into Spurge Genome Evolution and Rubber Biosynthesis.</title>
        <authorList>
            <person name="Liu J."/>
            <person name="Shi C."/>
            <person name="Shi C.C."/>
            <person name="Li W."/>
            <person name="Zhang Q.J."/>
            <person name="Zhang Y."/>
            <person name="Li K."/>
            <person name="Lu H.F."/>
            <person name="Shi C."/>
            <person name="Zhu S.T."/>
            <person name="Xiao Z.Y."/>
            <person name="Nan H."/>
            <person name="Yue Y."/>
            <person name="Zhu X.G."/>
            <person name="Wu Y."/>
            <person name="Hong X.N."/>
            <person name="Fan G.Y."/>
            <person name="Tong Y."/>
            <person name="Zhang D."/>
            <person name="Mao C.L."/>
            <person name="Liu Y.L."/>
            <person name="Hao S.J."/>
            <person name="Liu W.Q."/>
            <person name="Lv M.Q."/>
            <person name="Zhang H.B."/>
            <person name="Liu Y."/>
            <person name="Hu-Tang G.R."/>
            <person name="Wang J.P."/>
            <person name="Wang J.H."/>
            <person name="Sun Y.H."/>
            <person name="Ni S.B."/>
            <person name="Chen W.B."/>
            <person name="Zhang X.C."/>
            <person name="Jiao Y.N."/>
            <person name="Eichler E.E."/>
            <person name="Li G.H."/>
            <person name="Liu X."/>
            <person name="Gao L.Z."/>
        </authorList>
    </citation>
    <scope>NUCLEOTIDE SEQUENCE [LARGE SCALE GENOMIC DNA]</scope>
    <source>
        <strain evidence="13">cv. GT1</strain>
        <tissue evidence="12">Leaf</tissue>
    </source>
</reference>
<keyword evidence="6" id="KW-0378">Hydrolase</keyword>
<evidence type="ECO:0000256" key="3">
    <source>
        <dbReference type="ARBA" id="ARBA00022670"/>
    </source>
</evidence>
<comment type="catalytic activity">
    <reaction evidence="1">
        <text>Thiol-dependent hydrolysis of ester, thioester, amide, peptide and isopeptide bonds formed by the C-terminal Gly of ubiquitin (a 76-residue protein attached to proteins as an intracellular targeting signal).</text>
        <dbReference type="EC" id="3.4.19.12"/>
    </reaction>
</comment>
<dbReference type="InterPro" id="IPR006155">
    <property type="entry name" value="Josephin"/>
</dbReference>
<feature type="domain" description="Reticulon" evidence="11">
    <location>
        <begin position="126"/>
        <end position="282"/>
    </location>
</feature>
<dbReference type="AlphaFoldDB" id="A0A6A6KKI8"/>
<comment type="subcellular location">
    <subcellularLocation>
        <location evidence="2 10">Endoplasmic reticulum membrane</location>
        <topology evidence="2 10">Multi-pass membrane protein</topology>
    </subcellularLocation>
</comment>
<sequence length="309" mass="34696">MLYHEVQEAKLCAVHWVNTVLQGSFSEFDLMVLASVLDCKERLMMQQGDASTGYFLTAESHNISLDGDFSIQRINSTQQHSDPAEDMLTEFEDEDVKAAIAASLMDSFQDKARQRTVHEIFGGGFVADVILWRQKNVTVGILLVALASWVVFERSGYTLLSLVSSVLLLLVTILFLWAKSAAILNRPAPPLPELHLSEEMVNEVAAFIRTRMNAFLLVSQDIALGKNTNLFFEVAGYLLLISIIGGLADFLTLGYTSLLIILTIPALYERFQGIIDKYALMGYEKSKQLYLKFDVECIRKWILEKQKLG</sequence>